<dbReference type="Proteomes" id="UP001589855">
    <property type="component" value="Unassembled WGS sequence"/>
</dbReference>
<dbReference type="Pfam" id="PF24032">
    <property type="entry name" value="YQBQ"/>
    <property type="match status" value="1"/>
</dbReference>
<feature type="coiled-coil region" evidence="1">
    <location>
        <begin position="252"/>
        <end position="284"/>
    </location>
</feature>
<protein>
    <submittedName>
        <fullName evidence="3">Late control protein D</fullName>
    </submittedName>
</protein>
<dbReference type="InterPro" id="IPR056937">
    <property type="entry name" value="YqbQ/XkdQ"/>
</dbReference>
<dbReference type="RefSeq" id="WP_137645853.1">
    <property type="nucleotide sequence ID" value="NZ_BAABRM010000026.1"/>
</dbReference>
<keyword evidence="4" id="KW-1185">Reference proteome</keyword>
<evidence type="ECO:0000313" key="4">
    <source>
        <dbReference type="Proteomes" id="UP001589855"/>
    </source>
</evidence>
<reference evidence="3 4" key="1">
    <citation type="submission" date="2024-09" db="EMBL/GenBank/DDBJ databases">
        <authorList>
            <person name="Sun Q."/>
            <person name="Mori K."/>
        </authorList>
    </citation>
    <scope>NUCLEOTIDE SEQUENCE [LARGE SCALE GENOMIC DNA]</scope>
    <source>
        <strain evidence="3 4">TBRC 4575</strain>
    </source>
</reference>
<dbReference type="SUPFAM" id="SSF69279">
    <property type="entry name" value="Phage tail proteins"/>
    <property type="match status" value="1"/>
</dbReference>
<keyword evidence="1" id="KW-0175">Coiled coil</keyword>
<evidence type="ECO:0000313" key="3">
    <source>
        <dbReference type="EMBL" id="MFC0423088.1"/>
    </source>
</evidence>
<name>A0ABV6K0V1_9LACO</name>
<evidence type="ECO:0000259" key="2">
    <source>
        <dbReference type="Pfam" id="PF24032"/>
    </source>
</evidence>
<proteinExistence type="predicted"/>
<feature type="domain" description="YqbQ/XkdQ" evidence="2">
    <location>
        <begin position="29"/>
        <end position="336"/>
    </location>
</feature>
<dbReference type="EMBL" id="JBHLUK010000014">
    <property type="protein sequence ID" value="MFC0423088.1"/>
    <property type="molecule type" value="Genomic_DNA"/>
</dbReference>
<gene>
    <name evidence="3" type="ORF">ACFFGS_02835</name>
</gene>
<evidence type="ECO:0000256" key="1">
    <source>
        <dbReference type="SAM" id="Coils"/>
    </source>
</evidence>
<sequence>MAITSFTVQHRGGGMVVWDIRELVVDDTVQWTTDLNYSAGELTFDIVEVDEGFTPRNGDIVKMSWDGVKTFYGYIFDFKYTNEKFSVTAYDKLRYLKNEDAIVWPVTTVSQRFDKVCRMAEIKHRVVNNSSHKVAAEVCDSKTYFDMLKSAIEITTKANGQKYFVIANYDTVELRRAPYRSLTIILGDQSLMTKFEYERSIDDAATVVRVVREDETKGQKSTATATGKSAKDTHYTTVTAGSPHNIDNWGRLQKVEKAKEKANVAQMKAQARQLLKEKNIQKRTLKLTVLGDISLVAGNAAYIQIKSLKDIGLGTSSHLITKATHHFGKDYTCEVEMVVNK</sequence>
<accession>A0ABV6K0V1</accession>
<organism evidence="3 4">
    <name type="scientific">Lactiplantibacillus plajomi</name>
    <dbReference type="NCBI Taxonomy" id="1457217"/>
    <lineage>
        <taxon>Bacteria</taxon>
        <taxon>Bacillati</taxon>
        <taxon>Bacillota</taxon>
        <taxon>Bacilli</taxon>
        <taxon>Lactobacillales</taxon>
        <taxon>Lactobacillaceae</taxon>
        <taxon>Lactiplantibacillus</taxon>
    </lineage>
</organism>
<comment type="caution">
    <text evidence="3">The sequence shown here is derived from an EMBL/GenBank/DDBJ whole genome shotgun (WGS) entry which is preliminary data.</text>
</comment>